<proteinExistence type="predicted"/>
<evidence type="ECO:0000313" key="1">
    <source>
        <dbReference type="EMBL" id="KAK7325092.1"/>
    </source>
</evidence>
<gene>
    <name evidence="1" type="ORF">VNO77_29168</name>
</gene>
<accession>A0AAN9KWU5</accession>
<dbReference type="Proteomes" id="UP001367508">
    <property type="component" value="Unassembled WGS sequence"/>
</dbReference>
<keyword evidence="2" id="KW-1185">Reference proteome</keyword>
<protein>
    <submittedName>
        <fullName evidence="1">Uncharacterized protein</fullName>
    </submittedName>
</protein>
<dbReference type="AlphaFoldDB" id="A0AAN9KWU5"/>
<reference evidence="1 2" key="1">
    <citation type="submission" date="2024-01" db="EMBL/GenBank/DDBJ databases">
        <title>The genomes of 5 underutilized Papilionoideae crops provide insights into root nodulation and disease resistanc.</title>
        <authorList>
            <person name="Jiang F."/>
        </authorList>
    </citation>
    <scope>NUCLEOTIDE SEQUENCE [LARGE SCALE GENOMIC DNA]</scope>
    <source>
        <strain evidence="1">LVBAO_FW01</strain>
        <tissue evidence="1">Leaves</tissue>
    </source>
</reference>
<dbReference type="EMBL" id="JAYMYQ010000006">
    <property type="protein sequence ID" value="KAK7325092.1"/>
    <property type="molecule type" value="Genomic_DNA"/>
</dbReference>
<organism evidence="1 2">
    <name type="scientific">Canavalia gladiata</name>
    <name type="common">Sword bean</name>
    <name type="synonym">Dolichos gladiatus</name>
    <dbReference type="NCBI Taxonomy" id="3824"/>
    <lineage>
        <taxon>Eukaryota</taxon>
        <taxon>Viridiplantae</taxon>
        <taxon>Streptophyta</taxon>
        <taxon>Embryophyta</taxon>
        <taxon>Tracheophyta</taxon>
        <taxon>Spermatophyta</taxon>
        <taxon>Magnoliopsida</taxon>
        <taxon>eudicotyledons</taxon>
        <taxon>Gunneridae</taxon>
        <taxon>Pentapetalae</taxon>
        <taxon>rosids</taxon>
        <taxon>fabids</taxon>
        <taxon>Fabales</taxon>
        <taxon>Fabaceae</taxon>
        <taxon>Papilionoideae</taxon>
        <taxon>50 kb inversion clade</taxon>
        <taxon>NPAAA clade</taxon>
        <taxon>indigoferoid/millettioid clade</taxon>
        <taxon>Phaseoleae</taxon>
        <taxon>Canavalia</taxon>
    </lineage>
</organism>
<evidence type="ECO:0000313" key="2">
    <source>
        <dbReference type="Proteomes" id="UP001367508"/>
    </source>
</evidence>
<sequence>MGWECREWMPIMIRLRGDTGFRLERVIGTLGAAVGMGGGSPQRKSWDNNIKSDEPHNSRCGIIAVLLHHGIAMPALSLADGRSHADMPGTEIYRKSA</sequence>
<name>A0AAN9KWU5_CANGL</name>
<comment type="caution">
    <text evidence="1">The sequence shown here is derived from an EMBL/GenBank/DDBJ whole genome shotgun (WGS) entry which is preliminary data.</text>
</comment>